<feature type="active site" description="Proton acceptor" evidence="4">
    <location>
        <position position="92"/>
    </location>
</feature>
<dbReference type="InterPro" id="IPR004803">
    <property type="entry name" value="TGT"/>
</dbReference>
<protein>
    <recommendedName>
        <fullName evidence="4">Queuine tRNA-ribosyltransferase</fullName>
        <ecNumber evidence="4">2.4.2.29</ecNumber>
    </recommendedName>
    <alternativeName>
        <fullName evidence="4">Guanine insertion enzyme</fullName>
    </alternativeName>
    <alternativeName>
        <fullName evidence="4">tRNA-guanine transglycosylase</fullName>
    </alternativeName>
</protein>
<dbReference type="InterPro" id="IPR050076">
    <property type="entry name" value="ArchSynthase1/Queuine_TRR"/>
</dbReference>
<evidence type="ECO:0000313" key="7">
    <source>
        <dbReference type="Proteomes" id="UP000230273"/>
    </source>
</evidence>
<dbReference type="UniPathway" id="UPA00392"/>
<dbReference type="EMBL" id="PCRP01000004">
    <property type="protein sequence ID" value="PIP24023.1"/>
    <property type="molecule type" value="Genomic_DNA"/>
</dbReference>
<feature type="binding site" evidence="4">
    <location>
        <position position="171"/>
    </location>
    <ligand>
        <name>substrate</name>
    </ligand>
</feature>
<dbReference type="EC" id="2.4.2.29" evidence="4"/>
<comment type="catalytic activity">
    <reaction evidence="4">
        <text>7-aminomethyl-7-carbaguanine + guanosine(34) in tRNA = 7-aminomethyl-7-carbaguanosine(34) in tRNA + guanine</text>
        <dbReference type="Rhea" id="RHEA:24104"/>
        <dbReference type="Rhea" id="RHEA-COMP:10341"/>
        <dbReference type="Rhea" id="RHEA-COMP:10342"/>
        <dbReference type="ChEBI" id="CHEBI:16235"/>
        <dbReference type="ChEBI" id="CHEBI:58703"/>
        <dbReference type="ChEBI" id="CHEBI:74269"/>
        <dbReference type="ChEBI" id="CHEBI:82833"/>
        <dbReference type="EC" id="2.4.2.29"/>
    </reaction>
</comment>
<feature type="binding site" evidence="4">
    <location>
        <position position="357"/>
    </location>
    <ligand>
        <name>Zn(2+)</name>
        <dbReference type="ChEBI" id="CHEBI:29105"/>
    </ligand>
</feature>
<keyword evidence="3 4" id="KW-0819">tRNA processing</keyword>
<dbReference type="GO" id="GO:0005737">
    <property type="term" value="C:cytoplasm"/>
    <property type="evidence" value="ECO:0007669"/>
    <property type="project" value="TreeGrafter"/>
</dbReference>
<dbReference type="NCBIfam" id="TIGR00449">
    <property type="entry name" value="tgt_general"/>
    <property type="match status" value="1"/>
</dbReference>
<evidence type="ECO:0000259" key="5">
    <source>
        <dbReference type="Pfam" id="PF01702"/>
    </source>
</evidence>
<dbReference type="PANTHER" id="PTHR46499">
    <property type="entry name" value="QUEUINE TRNA-RIBOSYLTRANSFERASE"/>
    <property type="match status" value="1"/>
</dbReference>
<comment type="cofactor">
    <cofactor evidence="4">
        <name>Zn(2+)</name>
        <dbReference type="ChEBI" id="CHEBI:29105"/>
    </cofactor>
    <text evidence="4">Binds 1 zinc ion per subunit.</text>
</comment>
<feature type="binding site" evidence="4">
    <location>
        <position position="328"/>
    </location>
    <ligand>
        <name>Zn(2+)</name>
        <dbReference type="ChEBI" id="CHEBI:29105"/>
    </ligand>
</feature>
<comment type="function">
    <text evidence="4">Catalyzes the base-exchange of a guanine (G) residue with the queuine precursor 7-aminomethyl-7-deazaguanine (PreQ1) at position 34 (anticodon wobble position) in tRNAs with GU(N) anticodons (tRNA-Asp, -Asn, -His and -Tyr). Catalysis occurs through a double-displacement mechanism. The nucleophile active site attacks the C1' of nucleotide 34 to detach the guanine base from the RNA, forming a covalent enzyme-RNA intermediate. The proton acceptor active site deprotonates the incoming PreQ1, allowing a nucleophilic attack on the C1' of the ribose to form the product. After dissociation, two additional enzymatic reactions on the tRNA convert PreQ1 to queuine (Q), resulting in the hypermodified nucleoside queuosine (7-(((4,5-cis-dihydroxy-2-cyclopenten-1-yl)amino)methyl)-7-deazaguanosine).</text>
</comment>
<evidence type="ECO:0000256" key="4">
    <source>
        <dbReference type="HAMAP-Rule" id="MF_00168"/>
    </source>
</evidence>
<comment type="similarity">
    <text evidence="4">Belongs to the queuine tRNA-ribosyltransferase family.</text>
</comment>
<keyword evidence="1 4" id="KW-0328">Glycosyltransferase</keyword>
<evidence type="ECO:0000256" key="1">
    <source>
        <dbReference type="ARBA" id="ARBA00022676"/>
    </source>
</evidence>
<dbReference type="GO" id="GO:0008616">
    <property type="term" value="P:tRNA queuosine(34) biosynthetic process"/>
    <property type="evidence" value="ECO:0007669"/>
    <property type="project" value="UniProtKB-UniRule"/>
</dbReference>
<dbReference type="Proteomes" id="UP000230273">
    <property type="component" value="Unassembled WGS sequence"/>
</dbReference>
<dbReference type="AlphaFoldDB" id="A0A2G9YZ78"/>
<feature type="binding site" evidence="4">
    <location>
        <position position="212"/>
    </location>
    <ligand>
        <name>substrate</name>
    </ligand>
</feature>
<comment type="caution">
    <text evidence="6">The sequence shown here is derived from an EMBL/GenBank/DDBJ whole genome shotgun (WGS) entry which is preliminary data.</text>
</comment>
<accession>A0A2G9YZ78</accession>
<dbReference type="GO" id="GO:0046872">
    <property type="term" value="F:metal ion binding"/>
    <property type="evidence" value="ECO:0007669"/>
    <property type="project" value="UniProtKB-KW"/>
</dbReference>
<keyword evidence="4" id="KW-0862">Zinc</keyword>
<dbReference type="InterPro" id="IPR036511">
    <property type="entry name" value="TGT-like_sf"/>
</dbReference>
<dbReference type="Gene3D" id="3.20.20.105">
    <property type="entry name" value="Queuine tRNA-ribosyltransferase-like"/>
    <property type="match status" value="1"/>
</dbReference>
<feature type="domain" description="tRNA-guanine(15) transglycosylase-like" evidence="5">
    <location>
        <begin position="13"/>
        <end position="377"/>
    </location>
</feature>
<keyword evidence="4" id="KW-0671">Queuosine biosynthesis</keyword>
<feature type="active site" description="Nucleophile" evidence="4">
    <location>
        <position position="288"/>
    </location>
</feature>
<dbReference type="GO" id="GO:0008479">
    <property type="term" value="F:tRNA-guanosine(34) queuine transglycosylase activity"/>
    <property type="evidence" value="ECO:0007669"/>
    <property type="project" value="UniProtKB-UniRule"/>
</dbReference>
<proteinExistence type="inferred from homology"/>
<name>A0A2G9YZ78_9BACT</name>
<evidence type="ECO:0000313" key="6">
    <source>
        <dbReference type="EMBL" id="PIP24023.1"/>
    </source>
</evidence>
<comment type="subunit">
    <text evidence="4">Homodimer. Within each dimer, one monomer is responsible for RNA recognition and catalysis, while the other monomer binds to the replacement base PreQ1.</text>
</comment>
<dbReference type="NCBIfam" id="TIGR00430">
    <property type="entry name" value="Q_tRNA_tgt"/>
    <property type="match status" value="1"/>
</dbReference>
<feature type="binding site" evidence="4">
    <location>
        <position position="331"/>
    </location>
    <ligand>
        <name>Zn(2+)</name>
        <dbReference type="ChEBI" id="CHEBI:29105"/>
    </ligand>
</feature>
<keyword evidence="4" id="KW-0479">Metal-binding</keyword>
<comment type="caution">
    <text evidence="4">Lacks conserved residue(s) required for the propagation of feature annotation.</text>
</comment>
<dbReference type="InterPro" id="IPR002616">
    <property type="entry name" value="tRNA_ribo_trans-like"/>
</dbReference>
<evidence type="ECO:0000256" key="3">
    <source>
        <dbReference type="ARBA" id="ARBA00022694"/>
    </source>
</evidence>
<feature type="region of interest" description="RNA binding" evidence="4">
    <location>
        <begin position="269"/>
        <end position="275"/>
    </location>
</feature>
<feature type="binding site" evidence="4">
    <location>
        <position position="326"/>
    </location>
    <ligand>
        <name>Zn(2+)</name>
        <dbReference type="ChEBI" id="CHEBI:29105"/>
    </ligand>
</feature>
<feature type="binding site" evidence="4">
    <location>
        <begin position="92"/>
        <end position="96"/>
    </location>
    <ligand>
        <name>substrate</name>
    </ligand>
</feature>
<feature type="binding site" evidence="4">
    <location>
        <position position="239"/>
    </location>
    <ligand>
        <name>substrate</name>
    </ligand>
</feature>
<reference evidence="6 7" key="1">
    <citation type="submission" date="2017-09" db="EMBL/GenBank/DDBJ databases">
        <title>Depth-based differentiation of microbial function through sediment-hosted aquifers and enrichment of novel symbionts in the deep terrestrial subsurface.</title>
        <authorList>
            <person name="Probst A.J."/>
            <person name="Ladd B."/>
            <person name="Jarett J.K."/>
            <person name="Geller-Mcgrath D.E."/>
            <person name="Sieber C.M."/>
            <person name="Emerson J.B."/>
            <person name="Anantharaman K."/>
            <person name="Thomas B.C."/>
            <person name="Malmstrom R."/>
            <person name="Stieglmeier M."/>
            <person name="Klingl A."/>
            <person name="Woyke T."/>
            <person name="Ryan C.M."/>
            <person name="Banfield J.F."/>
        </authorList>
    </citation>
    <scope>NUCLEOTIDE SEQUENCE [LARGE SCALE GENOMIC DNA]</scope>
    <source>
        <strain evidence="6">CG23_combo_of_CG06-09_8_20_14_all_38_19</strain>
    </source>
</reference>
<dbReference type="SUPFAM" id="SSF51713">
    <property type="entry name" value="tRNA-guanine transglycosylase"/>
    <property type="match status" value="1"/>
</dbReference>
<dbReference type="Pfam" id="PF01702">
    <property type="entry name" value="TGT"/>
    <property type="match status" value="1"/>
</dbReference>
<gene>
    <name evidence="4 6" type="primary">tgt</name>
    <name evidence="6" type="ORF">COX36_00365</name>
</gene>
<sequence>MLEFKIIKKSKNSKARLGFIKTSYGVVETPCLVPVATQAVVKTLTSEQVLETKTQILIANTYHLHLRPGEEIVQKAGGLHKFMNWKKPLMTDSGGFQAFSLGFGKDLGMGKILKQKSNLKIKEGQQPKLLKISEDGVLFRSYLDGRKIFLGPKESIKIQEKLGTDIIFAFDECTSPVADYKYTKKSLFKTHKWAKTCLKTKKSNQALFGIVQGGKYKDLRIESAKFIGDLEFSGFGIGGEFGDDKKVMLRMINWVIKELPEKKPRHLLGIGYLEDIPKIIKAGVDTFDCIVPTHYARRGIAYTFNGKIDFFKPSLLKDKNPIDRKCGCFVCQNYRRNYVCHLFRAGEITGMSLLTFHNLYFFNSFIEKIRENIKRGKV</sequence>
<dbReference type="PANTHER" id="PTHR46499:SF1">
    <property type="entry name" value="QUEUINE TRNA-RIBOSYLTRANSFERASE"/>
    <property type="match status" value="1"/>
</dbReference>
<evidence type="ECO:0000256" key="2">
    <source>
        <dbReference type="ARBA" id="ARBA00022679"/>
    </source>
</evidence>
<keyword evidence="2 4" id="KW-0808">Transferase</keyword>
<comment type="pathway">
    <text evidence="4">tRNA modification; tRNA-queuosine biosynthesis.</text>
</comment>
<organism evidence="6 7">
    <name type="scientific">Candidatus Nealsonbacteria bacterium CG23_combo_of_CG06-09_8_20_14_all_38_19</name>
    <dbReference type="NCBI Taxonomy" id="1974721"/>
    <lineage>
        <taxon>Bacteria</taxon>
        <taxon>Candidatus Nealsoniibacteriota</taxon>
    </lineage>
</organism>
<dbReference type="HAMAP" id="MF_00168">
    <property type="entry name" value="Q_tRNA_Tgt"/>
    <property type="match status" value="1"/>
</dbReference>